<dbReference type="PANTHER" id="PTHR30137">
    <property type="entry name" value="LUCIFERASE-LIKE MONOOXYGENASE"/>
    <property type="match status" value="1"/>
</dbReference>
<evidence type="ECO:0000313" key="3">
    <source>
        <dbReference type="Proteomes" id="UP000255207"/>
    </source>
</evidence>
<dbReference type="Proteomes" id="UP000255207">
    <property type="component" value="Unassembled WGS sequence"/>
</dbReference>
<comment type="caution">
    <text evidence="2">The sequence shown here is derived from an EMBL/GenBank/DDBJ whole genome shotgun (WGS) entry which is preliminary data.</text>
</comment>
<dbReference type="Pfam" id="PF00296">
    <property type="entry name" value="Bac_luciferase"/>
    <property type="match status" value="1"/>
</dbReference>
<dbReference type="PANTHER" id="PTHR30137:SF15">
    <property type="entry name" value="BLL6902 PROTEIN"/>
    <property type="match status" value="1"/>
</dbReference>
<dbReference type="RefSeq" id="WP_114830738.1">
    <property type="nucleotide sequence ID" value="NZ_QQTO01000005.1"/>
</dbReference>
<dbReference type="SUPFAM" id="SSF51679">
    <property type="entry name" value="Bacterial luciferase-like"/>
    <property type="match status" value="1"/>
</dbReference>
<protein>
    <submittedName>
        <fullName evidence="2">LLM class flavin-dependent oxidoreductase</fullName>
    </submittedName>
</protein>
<dbReference type="EMBL" id="QQTP01000010">
    <property type="protein sequence ID" value="RDJ22408.1"/>
    <property type="molecule type" value="Genomic_DNA"/>
</dbReference>
<dbReference type="GO" id="GO:0005829">
    <property type="term" value="C:cytosol"/>
    <property type="evidence" value="ECO:0007669"/>
    <property type="project" value="TreeGrafter"/>
</dbReference>
<feature type="domain" description="Luciferase-like" evidence="1">
    <location>
        <begin position="11"/>
        <end position="233"/>
    </location>
</feature>
<dbReference type="Gene3D" id="3.20.20.30">
    <property type="entry name" value="Luciferase-like domain"/>
    <property type="match status" value="1"/>
</dbReference>
<dbReference type="AlphaFoldDB" id="A0A370L2F8"/>
<keyword evidence="3" id="KW-1185">Reference proteome</keyword>
<reference evidence="3" key="1">
    <citation type="submission" date="2018-07" db="EMBL/GenBank/DDBJ databases">
        <authorList>
            <person name="Safronova V.I."/>
            <person name="Chirak E.R."/>
            <person name="Sazanova A.L."/>
        </authorList>
    </citation>
    <scope>NUCLEOTIDE SEQUENCE [LARGE SCALE GENOMIC DNA]</scope>
    <source>
        <strain evidence="3">RCAM04685</strain>
    </source>
</reference>
<evidence type="ECO:0000259" key="1">
    <source>
        <dbReference type="Pfam" id="PF00296"/>
    </source>
</evidence>
<dbReference type="InterPro" id="IPR036661">
    <property type="entry name" value="Luciferase-like_sf"/>
</dbReference>
<gene>
    <name evidence="2" type="ORF">DWE98_18310</name>
</gene>
<dbReference type="InterPro" id="IPR050766">
    <property type="entry name" value="Bact_Lucif_Oxidored"/>
</dbReference>
<proteinExistence type="predicted"/>
<sequence>MTFGSLAIDHIGVVIPSDDLGERRGTELEDGVALFVRAEELGYDSAWVRRPKTGLPSASPFLAAATQRTRRIGLGVAVMQMGSENPLRLAEDLAAVDALGNGRLHVGLSAGGAGMDLGYGWMTQLAADLDGYRTGEGEAAIASAGGRQWRLRPHAQGLRDRLWYDAASVRSAAWAAASGFNLLTGNAVAENAGAFQAAQLAHIEAYWNGYAGGASPRVSAGRVILPIDGADARTRHRYEEFAASRLERTFSPDGERRARFAPAIVGTAEQILEALSRDPVLRHVSELRLELPYDFAREDHEQILSDFIRLVAPEIGHRRH</sequence>
<organism evidence="2 3">
    <name type="scientific">Bosea caraganae</name>
    <dbReference type="NCBI Taxonomy" id="2763117"/>
    <lineage>
        <taxon>Bacteria</taxon>
        <taxon>Pseudomonadati</taxon>
        <taxon>Pseudomonadota</taxon>
        <taxon>Alphaproteobacteria</taxon>
        <taxon>Hyphomicrobiales</taxon>
        <taxon>Boseaceae</taxon>
        <taxon>Bosea</taxon>
    </lineage>
</organism>
<dbReference type="OrthoDB" id="7903015at2"/>
<accession>A0A370L2F8</accession>
<dbReference type="GO" id="GO:0016705">
    <property type="term" value="F:oxidoreductase activity, acting on paired donors, with incorporation or reduction of molecular oxygen"/>
    <property type="evidence" value="ECO:0007669"/>
    <property type="project" value="InterPro"/>
</dbReference>
<dbReference type="InterPro" id="IPR011251">
    <property type="entry name" value="Luciferase-like_dom"/>
</dbReference>
<name>A0A370L2F8_9HYPH</name>
<evidence type="ECO:0000313" key="2">
    <source>
        <dbReference type="EMBL" id="RDJ22408.1"/>
    </source>
</evidence>